<gene>
    <name evidence="1" type="ORF">CS875_05060</name>
</gene>
<evidence type="ECO:0000313" key="1">
    <source>
        <dbReference type="EMBL" id="ATQ53120.1"/>
    </source>
</evidence>
<dbReference type="Proteomes" id="UP000230889">
    <property type="component" value="Chromosome 1"/>
</dbReference>
<proteinExistence type="predicted"/>
<reference evidence="1 2" key="1">
    <citation type="submission" date="2017-10" db="EMBL/GenBank/DDBJ databases">
        <title>First isolation and characterization of Brucella suis from yak.</title>
        <authorList>
            <person name="Yang X."/>
            <person name="Wang N."/>
            <person name="Cao X."/>
            <person name="Bie P."/>
            <person name="Wang J."/>
            <person name="Lyu Y."/>
            <person name="Wu Q."/>
        </authorList>
    </citation>
    <scope>NUCLEOTIDE SEQUENCE [LARGE SCALE GENOMIC DNA]</scope>
    <source>
        <strain evidence="1 2">QH05</strain>
    </source>
</reference>
<dbReference type="EMBL" id="CP024420">
    <property type="protein sequence ID" value="ATQ53120.1"/>
    <property type="molecule type" value="Genomic_DNA"/>
</dbReference>
<organism evidence="1 2">
    <name type="scientific">Brucella suis</name>
    <dbReference type="NCBI Taxonomy" id="29461"/>
    <lineage>
        <taxon>Bacteria</taxon>
        <taxon>Pseudomonadati</taxon>
        <taxon>Pseudomonadota</taxon>
        <taxon>Alphaproteobacteria</taxon>
        <taxon>Hyphomicrobiales</taxon>
        <taxon>Brucellaceae</taxon>
        <taxon>Brucella/Ochrobactrum group</taxon>
        <taxon>Brucella</taxon>
    </lineage>
</organism>
<evidence type="ECO:0000313" key="2">
    <source>
        <dbReference type="Proteomes" id="UP000230889"/>
    </source>
</evidence>
<dbReference type="AlphaFoldDB" id="A0AAI8E963"/>
<sequence length="85" mass="9755">MEEQRRFVEVRARRRGGRFLGHLASLSNSFALNSGKIERVKGVLAVRRADYCVFSLKFQIAVGSFSIMSFSKMADRECNLSHEIW</sequence>
<name>A0AAI8E963_BRUSS</name>
<accession>A0AAI8E963</accession>
<protein>
    <submittedName>
        <fullName evidence="1">Uncharacterized protein</fullName>
    </submittedName>
</protein>